<keyword evidence="5" id="KW-0631">Potassium channel</keyword>
<dbReference type="Gene3D" id="3.40.50.720">
    <property type="entry name" value="NAD(P)-binding Rossmann-like Domain"/>
    <property type="match status" value="1"/>
</dbReference>
<feature type="compositionally biased region" description="Low complexity" evidence="12">
    <location>
        <begin position="15"/>
        <end position="29"/>
    </location>
</feature>
<keyword evidence="2" id="KW-0813">Transport</keyword>
<dbReference type="Pfam" id="PF03493">
    <property type="entry name" value="BK_channel_a"/>
    <property type="match status" value="1"/>
</dbReference>
<feature type="compositionally biased region" description="Polar residues" evidence="12">
    <location>
        <begin position="976"/>
        <end position="987"/>
    </location>
</feature>
<sequence>MSSSTQTLAPPPPSYQQQQQHSIQNQDNLQPPPHLSNDAIAQSAPAPAQPPPPTRPVSWSRRASTQLSRFGTLHSRSNSQDFDTLPHASPTWTQRLHNIRRSQSQGFIWDSLDNTMVEVQEARKMRKNGAIRLLTKSKDTSYNSVRSTLRLHYAEKRKSDLRNVVSSIRLSLDYDLYKARAMALLNSKARVIFFIMMDLVVDVLFCVLYLVEAQYLSSKDNSDYPNPKWLFVPRPRSIWLIAVAMSSWNLMSALIRFIFADNKWRFIFSMQTLLDAVTALPFLISGAFLPNGQYIYVPYFLRSWSVISRLQRALSIGVDIGISDQPFDPVKAKLIALVAYFAAIIYNGMAAFLYCEANFSTTDYPPHTILNAFYFILITASTVGYGDITPTSVEAKVVVMVFIIVALSVVPGLIAGMIDALKSARSGGGSYIQSRGANGVAKEYLVMIGDFQSSKRVADMLSGFFNKEFSDTDVRVVFLSRNKPSKDVKTLLEMPTHKSRVTMLVGNGLDEIDLKRCQARDAAGVFIIPDRPASDLESQDTMTTLLAWSLHIYAPCTRIFTFNLLPETETFQWGVVEQSMCIADVKQLLLAYNCRHRGTATLILNLLHPSEPANSYEDGWQAQYGDGTGNELYVGPIADVFIGWTFAQAAWFIFQEFQCILIGVDIFLRAENAFADRQGDGSYCRASHDLHRTKSRSSSAFRGLYDAEEKCPAGQYHLTLNPGNSYQLGKFDQLIYIAQSPTDVDTIEDFTIEQYEKILNDEKGNLNESRLDFAAAMDMYNTLRESRAAARAAARRRAEHRKDKKPRTGQDAATGSTGSFLKVPTTHNSSHFDKNNDVHNIHNIHNSIASGTHGMETLLSNDRWNEQDYQGSQSSHNMGSRSSSFRMKHHAPKKARPAWNVALYDDDDDDSLSDSSSLQRIKSGQSNRSRLSGQSQKNIQRTISRGKQAWGIGQGDKDMLMGGALEREERSQSSSLAKSPSRTQAQGTGEMIPLSETKLWSSRQGASPLAAHGSPMSSSSAFESSELYPSNFERNAAAAAMAEARLQSGLKSSPSHRHGSPMILGPSNDNNTTSLSLTTPDTSAVQGGASSSLSPLQAPIPRTVVSEFLEANTPKNGTQAPPVVSISPNPPCRGSATGGTPPSRGSVQGSFQTLDDLTYIGQTSVTRSETKDLPLCHLLINPPETVKPLIKEDLSSLMNHIVVCANAGENLYRFLTTLRLAQIGKDDLKTIVVLTRNPLETFTSDSGILDLEGDDALDVEDGGCSGGSWDAILSFPRVFWVSGNCRHQRDLVRAGILGASSIVVMAHRAAGLDRDEFADSTAIMAHHMIYQTLKQRDLLRRQHIIVEISERSNIRFLNMNNLASEKSHHGIVARSNQGSGSTFVMTPIFASGQVLVSSLLDNVLFQAYSKTHILDLIKLCCGVRFKQAIELDQMLGIDSSNICLMHTPEEFVGKSFGKLFQAFALRFGIVPLGLYRAPDVELNNSYSFIFTNPLPGILLKSEDRIYVLKS</sequence>
<feature type="compositionally biased region" description="Polar residues" evidence="12">
    <location>
        <begin position="867"/>
        <end position="885"/>
    </location>
</feature>
<evidence type="ECO:0000313" key="18">
    <source>
        <dbReference type="Proteomes" id="UP000827284"/>
    </source>
</evidence>
<feature type="transmembrane region" description="Helical" evidence="13">
    <location>
        <begin position="397"/>
        <end position="418"/>
    </location>
</feature>
<evidence type="ECO:0000256" key="13">
    <source>
        <dbReference type="SAM" id="Phobius"/>
    </source>
</evidence>
<name>A0A9P3LZM8_9FUNG</name>
<feature type="compositionally biased region" description="Low complexity" evidence="12">
    <location>
        <begin position="1066"/>
        <end position="1083"/>
    </location>
</feature>
<feature type="compositionally biased region" description="Polar residues" evidence="12">
    <location>
        <begin position="61"/>
        <end position="82"/>
    </location>
</feature>
<protein>
    <recommendedName>
        <fullName evidence="19">Potassium channel domain-containing protein</fullName>
    </recommendedName>
</protein>
<feature type="transmembrane region" description="Helical" evidence="13">
    <location>
        <begin position="238"/>
        <end position="259"/>
    </location>
</feature>
<feature type="region of interest" description="Disordered" evidence="12">
    <location>
        <begin position="1003"/>
        <end position="1022"/>
    </location>
</feature>
<keyword evidence="6" id="KW-0630">Potassium</keyword>
<feature type="region of interest" description="Disordered" evidence="12">
    <location>
        <begin position="1"/>
        <end position="86"/>
    </location>
</feature>
<keyword evidence="10" id="KW-0407">Ion channel</keyword>
<feature type="domain" description="RCK N-terminal" evidence="16">
    <location>
        <begin position="446"/>
        <end position="561"/>
    </location>
</feature>
<feature type="region of interest" description="Disordered" evidence="12">
    <location>
        <begin position="1043"/>
        <end position="1097"/>
    </location>
</feature>
<evidence type="ECO:0000259" key="14">
    <source>
        <dbReference type="Pfam" id="PF03493"/>
    </source>
</evidence>
<dbReference type="Proteomes" id="UP000827284">
    <property type="component" value="Unassembled WGS sequence"/>
</dbReference>
<dbReference type="GO" id="GO:0005228">
    <property type="term" value="F:intracellular sodium-activated potassium channel activity"/>
    <property type="evidence" value="ECO:0007669"/>
    <property type="project" value="TreeGrafter"/>
</dbReference>
<dbReference type="SUPFAM" id="SSF81324">
    <property type="entry name" value="Voltage-gated potassium channels"/>
    <property type="match status" value="1"/>
</dbReference>
<accession>A0A9P3LZM8</accession>
<evidence type="ECO:0000256" key="2">
    <source>
        <dbReference type="ARBA" id="ARBA00022448"/>
    </source>
</evidence>
<keyword evidence="18" id="KW-1185">Reference proteome</keyword>
<evidence type="ECO:0008006" key="19">
    <source>
        <dbReference type="Google" id="ProtNLM"/>
    </source>
</evidence>
<evidence type="ECO:0000256" key="7">
    <source>
        <dbReference type="ARBA" id="ARBA00022989"/>
    </source>
</evidence>
<dbReference type="InterPro" id="IPR013099">
    <property type="entry name" value="K_chnl_dom"/>
</dbReference>
<feature type="domain" description="Calcium-activated potassium channel BK alpha subunit" evidence="14">
    <location>
        <begin position="578"/>
        <end position="664"/>
    </location>
</feature>
<dbReference type="OrthoDB" id="297496at2759"/>
<feature type="transmembrane region" description="Helical" evidence="13">
    <location>
        <begin position="191"/>
        <end position="211"/>
    </location>
</feature>
<evidence type="ECO:0000256" key="6">
    <source>
        <dbReference type="ARBA" id="ARBA00022958"/>
    </source>
</evidence>
<dbReference type="InterPro" id="IPR003148">
    <property type="entry name" value="RCK_N"/>
</dbReference>
<feature type="domain" description="Potassium channel" evidence="15">
    <location>
        <begin position="346"/>
        <end position="421"/>
    </location>
</feature>
<dbReference type="GO" id="GO:0005886">
    <property type="term" value="C:plasma membrane"/>
    <property type="evidence" value="ECO:0007669"/>
    <property type="project" value="TreeGrafter"/>
</dbReference>
<evidence type="ECO:0000313" key="17">
    <source>
        <dbReference type="EMBL" id="GJJ76661.1"/>
    </source>
</evidence>
<dbReference type="PANTHER" id="PTHR10027">
    <property type="entry name" value="CALCIUM-ACTIVATED POTASSIUM CHANNEL ALPHA CHAIN"/>
    <property type="match status" value="1"/>
</dbReference>
<evidence type="ECO:0000256" key="11">
    <source>
        <dbReference type="ARBA" id="ARBA00034430"/>
    </source>
</evidence>
<feature type="compositionally biased region" description="Basic residues" evidence="12">
    <location>
        <begin position="886"/>
        <end position="895"/>
    </location>
</feature>
<dbReference type="InterPro" id="IPR047871">
    <property type="entry name" value="K_chnl_Slo-like"/>
</dbReference>
<feature type="compositionally biased region" description="Polar residues" evidence="12">
    <location>
        <begin position="1138"/>
        <end position="1147"/>
    </location>
</feature>
<organism evidence="17 18">
    <name type="scientific">Entomortierella parvispora</name>
    <dbReference type="NCBI Taxonomy" id="205924"/>
    <lineage>
        <taxon>Eukaryota</taxon>
        <taxon>Fungi</taxon>
        <taxon>Fungi incertae sedis</taxon>
        <taxon>Mucoromycota</taxon>
        <taxon>Mortierellomycotina</taxon>
        <taxon>Mortierellomycetes</taxon>
        <taxon>Mortierellales</taxon>
        <taxon>Mortierellaceae</taxon>
        <taxon>Entomortierella</taxon>
    </lineage>
</organism>
<gene>
    <name evidence="17" type="ORF">EMPS_09020</name>
</gene>
<keyword evidence="7 13" id="KW-1133">Transmembrane helix</keyword>
<feature type="compositionally biased region" description="Polar residues" evidence="12">
    <location>
        <begin position="919"/>
        <end position="945"/>
    </location>
</feature>
<dbReference type="Pfam" id="PF22614">
    <property type="entry name" value="Slo-like_RCK"/>
    <property type="match status" value="2"/>
</dbReference>
<feature type="region of interest" description="Disordered" evidence="12">
    <location>
        <begin position="867"/>
        <end position="895"/>
    </location>
</feature>
<feature type="region of interest" description="Disordered" evidence="12">
    <location>
        <begin position="1113"/>
        <end position="1147"/>
    </location>
</feature>
<keyword evidence="8" id="KW-0406">Ion transport</keyword>
<evidence type="ECO:0000256" key="12">
    <source>
        <dbReference type="SAM" id="MobiDB-lite"/>
    </source>
</evidence>
<dbReference type="InterPro" id="IPR003929">
    <property type="entry name" value="K_chnl_BK_asu"/>
</dbReference>
<comment type="subcellular location">
    <subcellularLocation>
        <location evidence="1">Membrane</location>
        <topology evidence="1">Multi-pass membrane protein</topology>
    </subcellularLocation>
</comment>
<evidence type="ECO:0000256" key="5">
    <source>
        <dbReference type="ARBA" id="ARBA00022826"/>
    </source>
</evidence>
<evidence type="ECO:0000259" key="15">
    <source>
        <dbReference type="Pfam" id="PF07885"/>
    </source>
</evidence>
<feature type="compositionally biased region" description="Polar residues" evidence="12">
    <location>
        <begin position="811"/>
        <end position="823"/>
    </location>
</feature>
<keyword evidence="3" id="KW-0633">Potassium transport</keyword>
<feature type="transmembrane region" description="Helical" evidence="13">
    <location>
        <begin position="366"/>
        <end position="385"/>
    </location>
</feature>
<feature type="compositionally biased region" description="Polar residues" evidence="12">
    <location>
        <begin position="1084"/>
        <end position="1095"/>
    </location>
</feature>
<evidence type="ECO:0000256" key="8">
    <source>
        <dbReference type="ARBA" id="ARBA00023065"/>
    </source>
</evidence>
<reference evidence="17" key="2">
    <citation type="journal article" date="2022" name="Microbiol. Resour. Announc.">
        <title>Whole-Genome Sequence of Entomortierella parvispora E1425, a Mucoromycotan Fungus Associated with Burkholderiaceae-Related Endosymbiotic Bacteria.</title>
        <authorList>
            <person name="Herlambang A."/>
            <person name="Guo Y."/>
            <person name="Takashima Y."/>
            <person name="Narisawa K."/>
            <person name="Ohta H."/>
            <person name="Nishizawa T."/>
        </authorList>
    </citation>
    <scope>NUCLEOTIDE SEQUENCE</scope>
    <source>
        <strain evidence="17">E1425</strain>
    </source>
</reference>
<feature type="domain" description="RCK N-terminal" evidence="16">
    <location>
        <begin position="1268"/>
        <end position="1332"/>
    </location>
</feature>
<evidence type="ECO:0000256" key="1">
    <source>
        <dbReference type="ARBA" id="ARBA00004141"/>
    </source>
</evidence>
<dbReference type="EMBL" id="BQFW01000012">
    <property type="protein sequence ID" value="GJJ76661.1"/>
    <property type="molecule type" value="Genomic_DNA"/>
</dbReference>
<evidence type="ECO:0000259" key="16">
    <source>
        <dbReference type="Pfam" id="PF22614"/>
    </source>
</evidence>
<evidence type="ECO:0000256" key="10">
    <source>
        <dbReference type="ARBA" id="ARBA00023303"/>
    </source>
</evidence>
<dbReference type="PANTHER" id="PTHR10027:SF10">
    <property type="entry name" value="SLOWPOKE 2, ISOFORM D"/>
    <property type="match status" value="1"/>
</dbReference>
<reference evidence="17" key="1">
    <citation type="submission" date="2021-11" db="EMBL/GenBank/DDBJ databases">
        <authorList>
            <person name="Herlambang A."/>
            <person name="Guo Y."/>
            <person name="Takashima Y."/>
            <person name="Nishizawa T."/>
        </authorList>
    </citation>
    <scope>NUCLEOTIDE SEQUENCE</scope>
    <source>
        <strain evidence="17">E1425</strain>
    </source>
</reference>
<dbReference type="Gene3D" id="1.10.287.70">
    <property type="match status" value="1"/>
</dbReference>
<evidence type="ECO:0000256" key="4">
    <source>
        <dbReference type="ARBA" id="ARBA00022692"/>
    </source>
</evidence>
<feature type="region of interest" description="Disordered" evidence="12">
    <location>
        <begin position="788"/>
        <end position="823"/>
    </location>
</feature>
<comment type="catalytic activity">
    <reaction evidence="11">
        <text>K(+)(in) = K(+)(out)</text>
        <dbReference type="Rhea" id="RHEA:29463"/>
        <dbReference type="ChEBI" id="CHEBI:29103"/>
    </reaction>
</comment>
<feature type="compositionally biased region" description="Basic and acidic residues" evidence="12">
    <location>
        <begin position="955"/>
        <end position="971"/>
    </location>
</feature>
<proteinExistence type="predicted"/>
<dbReference type="GO" id="GO:0015271">
    <property type="term" value="F:outward rectifier potassium channel activity"/>
    <property type="evidence" value="ECO:0007669"/>
    <property type="project" value="TreeGrafter"/>
</dbReference>
<feature type="transmembrane region" description="Helical" evidence="13">
    <location>
        <begin position="334"/>
        <end position="354"/>
    </location>
</feature>
<dbReference type="Pfam" id="PF07885">
    <property type="entry name" value="Ion_trans_2"/>
    <property type="match status" value="1"/>
</dbReference>
<feature type="compositionally biased region" description="Basic residues" evidence="12">
    <location>
        <begin position="793"/>
        <end position="807"/>
    </location>
</feature>
<keyword evidence="9 13" id="KW-0472">Membrane</keyword>
<feature type="region of interest" description="Disordered" evidence="12">
    <location>
        <begin position="908"/>
        <end position="990"/>
    </location>
</feature>
<keyword evidence="4 13" id="KW-0812">Transmembrane</keyword>
<evidence type="ECO:0000256" key="9">
    <source>
        <dbReference type="ARBA" id="ARBA00023136"/>
    </source>
</evidence>
<evidence type="ECO:0000256" key="3">
    <source>
        <dbReference type="ARBA" id="ARBA00022538"/>
    </source>
</evidence>
<comment type="caution">
    <text evidence="17">The sequence shown here is derived from an EMBL/GenBank/DDBJ whole genome shotgun (WGS) entry which is preliminary data.</text>
</comment>